<feature type="domain" description="ABC transporter" evidence="4">
    <location>
        <begin position="10"/>
        <end position="230"/>
    </location>
</feature>
<dbReference type="Proteomes" id="UP000067689">
    <property type="component" value="Chromosome"/>
</dbReference>
<reference evidence="5 6" key="1">
    <citation type="journal article" date="1991" name="Int. J. Syst. Bacteriol.">
        <title>Description of the erythromycin-producing bacterium Arthrobacter sp. strain NRRL B-3381 as Aeromicrobium erythreum gen. nov., sp. nov.</title>
        <authorList>
            <person name="Miller E.S."/>
            <person name="Woese C.R."/>
            <person name="Brenner S."/>
        </authorList>
    </citation>
    <scope>NUCLEOTIDE SEQUENCE [LARGE SCALE GENOMIC DNA]</scope>
    <source>
        <strain evidence="5 6">AR18</strain>
    </source>
</reference>
<sequence length="230" mass="24218">MTTSPPAVVARAHEVHQSYGRSLALAGASVQVVEGERVAVTGRSGSGKSTLLLALAGVLRPQSGTVEVVGHDLDTLDDAQRTRLRRREIGLVLQFGQLVPELTALQNVAFPLLLEKSARDAAEAAAHHWLDRLGVGDLAGQRPGELSGGEQQRVAIARALVTSPRLVLADEPTGALDTVTAEEVLDVMRTATAESGAALVVVTHDNRVAAALDREVVLRDGRVVSEEAAR</sequence>
<dbReference type="RefSeq" id="WP_067860837.1">
    <property type="nucleotide sequence ID" value="NZ_CP011502.1"/>
</dbReference>
<organism evidence="5 6">
    <name type="scientific">Aeromicrobium erythreum</name>
    <dbReference type="NCBI Taxonomy" id="2041"/>
    <lineage>
        <taxon>Bacteria</taxon>
        <taxon>Bacillati</taxon>
        <taxon>Actinomycetota</taxon>
        <taxon>Actinomycetes</taxon>
        <taxon>Propionibacteriales</taxon>
        <taxon>Nocardioidaceae</taxon>
        <taxon>Aeromicrobium</taxon>
    </lineage>
</organism>
<protein>
    <submittedName>
        <fullName evidence="5">Macrolide ABC transporter ATP-binding protein</fullName>
    </submittedName>
</protein>
<keyword evidence="2" id="KW-0547">Nucleotide-binding</keyword>
<dbReference type="InterPro" id="IPR003593">
    <property type="entry name" value="AAA+_ATPase"/>
</dbReference>
<dbReference type="Pfam" id="PF00005">
    <property type="entry name" value="ABC_tran"/>
    <property type="match status" value="1"/>
</dbReference>
<dbReference type="InterPro" id="IPR003439">
    <property type="entry name" value="ABC_transporter-like_ATP-bd"/>
</dbReference>
<evidence type="ECO:0000313" key="5">
    <source>
        <dbReference type="EMBL" id="ALX06163.1"/>
    </source>
</evidence>
<evidence type="ECO:0000256" key="2">
    <source>
        <dbReference type="ARBA" id="ARBA00022741"/>
    </source>
</evidence>
<dbReference type="InterPro" id="IPR027417">
    <property type="entry name" value="P-loop_NTPase"/>
</dbReference>
<dbReference type="KEGG" id="aer:AERYTH_16390"/>
<dbReference type="InterPro" id="IPR015854">
    <property type="entry name" value="ABC_transpr_LolD-like"/>
</dbReference>
<keyword evidence="3 5" id="KW-0067">ATP-binding</keyword>
<dbReference type="InterPro" id="IPR017871">
    <property type="entry name" value="ABC_transporter-like_CS"/>
</dbReference>
<accession>A0A0U3KNU1</accession>
<keyword evidence="6" id="KW-1185">Reference proteome</keyword>
<dbReference type="GO" id="GO:0005886">
    <property type="term" value="C:plasma membrane"/>
    <property type="evidence" value="ECO:0007669"/>
    <property type="project" value="TreeGrafter"/>
</dbReference>
<dbReference type="EMBL" id="CP011502">
    <property type="protein sequence ID" value="ALX06163.1"/>
    <property type="molecule type" value="Genomic_DNA"/>
</dbReference>
<dbReference type="CDD" id="cd03255">
    <property type="entry name" value="ABC_MJ0796_LolCDE_FtsE"/>
    <property type="match status" value="1"/>
</dbReference>
<dbReference type="GO" id="GO:0016887">
    <property type="term" value="F:ATP hydrolysis activity"/>
    <property type="evidence" value="ECO:0007669"/>
    <property type="project" value="InterPro"/>
</dbReference>
<dbReference type="STRING" id="2041.AERYTH_16390"/>
<keyword evidence="1" id="KW-0813">Transport</keyword>
<evidence type="ECO:0000256" key="1">
    <source>
        <dbReference type="ARBA" id="ARBA00022448"/>
    </source>
</evidence>
<dbReference type="PROSITE" id="PS00211">
    <property type="entry name" value="ABC_TRANSPORTER_1"/>
    <property type="match status" value="1"/>
</dbReference>
<dbReference type="Gene3D" id="3.40.50.300">
    <property type="entry name" value="P-loop containing nucleotide triphosphate hydrolases"/>
    <property type="match status" value="1"/>
</dbReference>
<evidence type="ECO:0000256" key="3">
    <source>
        <dbReference type="ARBA" id="ARBA00022840"/>
    </source>
</evidence>
<dbReference type="InterPro" id="IPR017911">
    <property type="entry name" value="MacB-like_ATP-bd"/>
</dbReference>
<dbReference type="SMART" id="SM00382">
    <property type="entry name" value="AAA"/>
    <property type="match status" value="1"/>
</dbReference>
<dbReference type="PATRIC" id="fig|2041.4.peg.3427"/>
<dbReference type="PROSITE" id="PS50893">
    <property type="entry name" value="ABC_TRANSPORTER_2"/>
    <property type="match status" value="1"/>
</dbReference>
<name>A0A0U3KNU1_9ACTN</name>
<evidence type="ECO:0000313" key="6">
    <source>
        <dbReference type="Proteomes" id="UP000067689"/>
    </source>
</evidence>
<dbReference type="GO" id="GO:0022857">
    <property type="term" value="F:transmembrane transporter activity"/>
    <property type="evidence" value="ECO:0007669"/>
    <property type="project" value="TreeGrafter"/>
</dbReference>
<gene>
    <name evidence="5" type="ORF">AERYTH_16390</name>
</gene>
<proteinExistence type="predicted"/>
<dbReference type="PANTHER" id="PTHR24220:SF685">
    <property type="entry name" value="ABC TRANSPORTER RELATED"/>
    <property type="match status" value="1"/>
</dbReference>
<dbReference type="SUPFAM" id="SSF52540">
    <property type="entry name" value="P-loop containing nucleoside triphosphate hydrolases"/>
    <property type="match status" value="1"/>
</dbReference>
<dbReference type="GO" id="GO:0005524">
    <property type="term" value="F:ATP binding"/>
    <property type="evidence" value="ECO:0007669"/>
    <property type="project" value="UniProtKB-KW"/>
</dbReference>
<dbReference type="AlphaFoldDB" id="A0A0U3KNU1"/>
<dbReference type="PANTHER" id="PTHR24220">
    <property type="entry name" value="IMPORT ATP-BINDING PROTEIN"/>
    <property type="match status" value="1"/>
</dbReference>
<dbReference type="OrthoDB" id="3176024at2"/>
<evidence type="ECO:0000259" key="4">
    <source>
        <dbReference type="PROSITE" id="PS50893"/>
    </source>
</evidence>